<dbReference type="RefSeq" id="WP_132404856.1">
    <property type="nucleotide sequence ID" value="NZ_SMKA01000026.1"/>
</dbReference>
<reference evidence="2 3" key="1">
    <citation type="submission" date="2019-03" db="EMBL/GenBank/DDBJ databases">
        <title>Draft genome sequences of novel Actinobacteria.</title>
        <authorList>
            <person name="Sahin N."/>
            <person name="Ay H."/>
            <person name="Saygin H."/>
        </authorList>
    </citation>
    <scope>NUCLEOTIDE SEQUENCE [LARGE SCALE GENOMIC DNA]</scope>
    <source>
        <strain evidence="2 3">JCM 30547</strain>
    </source>
</reference>
<dbReference type="PANTHER" id="PTHR41252">
    <property type="entry name" value="BLR2505 PROTEIN"/>
    <property type="match status" value="1"/>
</dbReference>
<feature type="domain" description="SnoaL-like" evidence="1">
    <location>
        <begin position="20"/>
        <end position="114"/>
    </location>
</feature>
<protein>
    <recommendedName>
        <fullName evidence="1">SnoaL-like domain-containing protein</fullName>
    </recommendedName>
</protein>
<dbReference type="Proteomes" id="UP000295075">
    <property type="component" value="Unassembled WGS sequence"/>
</dbReference>
<dbReference type="AlphaFoldDB" id="A0A4R4Q9S1"/>
<dbReference type="Gene3D" id="3.10.450.50">
    <property type="match status" value="1"/>
</dbReference>
<accession>A0A4R4Q9S1</accession>
<dbReference type="EMBL" id="SMKA01000026">
    <property type="protein sequence ID" value="TDC32106.1"/>
    <property type="molecule type" value="Genomic_DNA"/>
</dbReference>
<organism evidence="2 3">
    <name type="scientific">Kribbella albertanoniae</name>
    <dbReference type="NCBI Taxonomy" id="1266829"/>
    <lineage>
        <taxon>Bacteria</taxon>
        <taxon>Bacillati</taxon>
        <taxon>Actinomycetota</taxon>
        <taxon>Actinomycetes</taxon>
        <taxon>Propionibacteriales</taxon>
        <taxon>Kribbellaceae</taxon>
        <taxon>Kribbella</taxon>
    </lineage>
</organism>
<dbReference type="InterPro" id="IPR032710">
    <property type="entry name" value="NTF2-like_dom_sf"/>
</dbReference>
<evidence type="ECO:0000313" key="2">
    <source>
        <dbReference type="EMBL" id="TDC32106.1"/>
    </source>
</evidence>
<dbReference type="PANTHER" id="PTHR41252:SF1">
    <property type="entry name" value="BLR2505 PROTEIN"/>
    <property type="match status" value="1"/>
</dbReference>
<proteinExistence type="predicted"/>
<comment type="caution">
    <text evidence="2">The sequence shown here is derived from an EMBL/GenBank/DDBJ whole genome shotgun (WGS) entry which is preliminary data.</text>
</comment>
<name>A0A4R4Q9S1_9ACTN</name>
<dbReference type="Pfam" id="PF12680">
    <property type="entry name" value="SnoaL_2"/>
    <property type="match status" value="1"/>
</dbReference>
<keyword evidence="3" id="KW-1185">Reference proteome</keyword>
<dbReference type="InterPro" id="IPR037401">
    <property type="entry name" value="SnoaL-like"/>
</dbReference>
<gene>
    <name evidence="2" type="ORF">E1261_09390</name>
</gene>
<dbReference type="SUPFAM" id="SSF54427">
    <property type="entry name" value="NTF2-like"/>
    <property type="match status" value="1"/>
</dbReference>
<evidence type="ECO:0000259" key="1">
    <source>
        <dbReference type="Pfam" id="PF12680"/>
    </source>
</evidence>
<sequence length="130" mass="14392">MSESPNTVLVRRLYDSGMAPEVTAEVIAPDLVWDITPGFPYSGIYHGWESVSRDFFGNLIPAFASFAGHGERFFATDDDHVVVLGHYHAVGKNGAEADARFIHLWTIRDGKLTHLRQAADSHVVREVLNG</sequence>
<dbReference type="OrthoDB" id="9781757at2"/>
<evidence type="ECO:0000313" key="3">
    <source>
        <dbReference type="Proteomes" id="UP000295075"/>
    </source>
</evidence>